<dbReference type="RefSeq" id="WP_046822819.1">
    <property type="nucleotide sequence ID" value="NZ_LBBT01000176.1"/>
</dbReference>
<dbReference type="PATRIC" id="fig|1629550.3.peg.1079"/>
<organism evidence="8 9">
    <name type="scientific">Paraclostridium benzoelyticum</name>
    <dbReference type="NCBI Taxonomy" id="1629550"/>
    <lineage>
        <taxon>Bacteria</taxon>
        <taxon>Bacillati</taxon>
        <taxon>Bacillota</taxon>
        <taxon>Clostridia</taxon>
        <taxon>Peptostreptococcales</taxon>
        <taxon>Peptostreptococcaceae</taxon>
        <taxon>Paraclostridium</taxon>
    </lineage>
</organism>
<protein>
    <submittedName>
        <fullName evidence="8">Oxidoreductase</fullName>
    </submittedName>
</protein>
<feature type="domain" description="4Fe-4S ferredoxin-type" evidence="7">
    <location>
        <begin position="6"/>
        <end position="36"/>
    </location>
</feature>
<name>A0A0M3DJJ7_9FIRM</name>
<dbReference type="PANTHER" id="PTHR42859:SF10">
    <property type="entry name" value="DIMETHYLSULFOXIDE REDUCTASE CHAIN B"/>
    <property type="match status" value="1"/>
</dbReference>
<accession>A0A0M3DJJ7</accession>
<dbReference type="Gene3D" id="3.30.70.20">
    <property type="match status" value="2"/>
</dbReference>
<evidence type="ECO:0000256" key="1">
    <source>
        <dbReference type="ARBA" id="ARBA00022448"/>
    </source>
</evidence>
<keyword evidence="6" id="KW-0411">Iron-sulfur</keyword>
<proteinExistence type="predicted"/>
<dbReference type="InterPro" id="IPR050294">
    <property type="entry name" value="RnfB_subfamily"/>
</dbReference>
<dbReference type="PROSITE" id="PS00198">
    <property type="entry name" value="4FE4S_FER_1"/>
    <property type="match status" value="1"/>
</dbReference>
<evidence type="ECO:0000256" key="4">
    <source>
        <dbReference type="ARBA" id="ARBA00022982"/>
    </source>
</evidence>
<sequence length="185" mass="20166">MKSTLNSFVIAGANKCVGCRACEVACFVEHNKKNNVGYTVGTVEIPVIPRLYLVKQGSFCMPIQCKHCEDAPCLNTCPNKAIKKENNAIIVKEELCVGCKTCILACPFGAIDLLPQYKDGKKVEQIELEDEKVIAYKCDLCKGSDKLACINACPENALKLVSPIEDKKLKNKKAALALLGISNNK</sequence>
<reference evidence="8 9" key="1">
    <citation type="submission" date="2015-04" db="EMBL/GenBank/DDBJ databases">
        <title>Microcin producing Clostridium sp. JC272T.</title>
        <authorList>
            <person name="Jyothsna T."/>
            <person name="Sasikala C."/>
            <person name="Ramana C."/>
        </authorList>
    </citation>
    <scope>NUCLEOTIDE SEQUENCE [LARGE SCALE GENOMIC DNA]</scope>
    <source>
        <strain evidence="8 9">JC272</strain>
    </source>
</reference>
<dbReference type="Pfam" id="PF13237">
    <property type="entry name" value="Fer4_10"/>
    <property type="match status" value="1"/>
</dbReference>
<dbReference type="PANTHER" id="PTHR42859">
    <property type="entry name" value="OXIDOREDUCTASE"/>
    <property type="match status" value="1"/>
</dbReference>
<evidence type="ECO:0000259" key="7">
    <source>
        <dbReference type="PROSITE" id="PS51379"/>
    </source>
</evidence>
<dbReference type="CDD" id="cd10554">
    <property type="entry name" value="HycB_like"/>
    <property type="match status" value="1"/>
</dbReference>
<gene>
    <name evidence="8" type="ORF">VN21_08200</name>
</gene>
<dbReference type="InterPro" id="IPR017900">
    <property type="entry name" value="4Fe4S_Fe_S_CS"/>
</dbReference>
<feature type="domain" description="4Fe-4S ferredoxin-type" evidence="7">
    <location>
        <begin position="87"/>
        <end position="116"/>
    </location>
</feature>
<dbReference type="Pfam" id="PF12800">
    <property type="entry name" value="Fer4_4"/>
    <property type="match status" value="1"/>
</dbReference>
<dbReference type="InterPro" id="IPR017896">
    <property type="entry name" value="4Fe4S_Fe-S-bd"/>
</dbReference>
<evidence type="ECO:0000256" key="3">
    <source>
        <dbReference type="ARBA" id="ARBA00022723"/>
    </source>
</evidence>
<dbReference type="OrthoDB" id="9810688at2"/>
<dbReference type="AlphaFoldDB" id="A0A0M3DJJ7"/>
<evidence type="ECO:0000256" key="2">
    <source>
        <dbReference type="ARBA" id="ARBA00022485"/>
    </source>
</evidence>
<keyword evidence="3" id="KW-0479">Metal-binding</keyword>
<keyword evidence="1" id="KW-0813">Transport</keyword>
<keyword evidence="9" id="KW-1185">Reference proteome</keyword>
<feature type="domain" description="4Fe-4S ferredoxin-type" evidence="7">
    <location>
        <begin position="132"/>
        <end position="163"/>
    </location>
</feature>
<dbReference type="Proteomes" id="UP000034407">
    <property type="component" value="Unassembled WGS sequence"/>
</dbReference>
<keyword evidence="5" id="KW-0408">Iron</keyword>
<evidence type="ECO:0000256" key="5">
    <source>
        <dbReference type="ARBA" id="ARBA00023004"/>
    </source>
</evidence>
<dbReference type="EMBL" id="LBBT01000176">
    <property type="protein sequence ID" value="KKY01542.1"/>
    <property type="molecule type" value="Genomic_DNA"/>
</dbReference>
<dbReference type="SUPFAM" id="SSF54862">
    <property type="entry name" value="4Fe-4S ferredoxins"/>
    <property type="match status" value="1"/>
</dbReference>
<evidence type="ECO:0000313" key="9">
    <source>
        <dbReference type="Proteomes" id="UP000034407"/>
    </source>
</evidence>
<keyword evidence="4" id="KW-0249">Electron transport</keyword>
<evidence type="ECO:0000313" key="8">
    <source>
        <dbReference type="EMBL" id="KKY01542.1"/>
    </source>
</evidence>
<comment type="caution">
    <text evidence="8">The sequence shown here is derived from an EMBL/GenBank/DDBJ whole genome shotgun (WGS) entry which is preliminary data.</text>
</comment>
<dbReference type="GO" id="GO:0046872">
    <property type="term" value="F:metal ion binding"/>
    <property type="evidence" value="ECO:0007669"/>
    <property type="project" value="UniProtKB-KW"/>
</dbReference>
<dbReference type="GO" id="GO:0051539">
    <property type="term" value="F:4 iron, 4 sulfur cluster binding"/>
    <property type="evidence" value="ECO:0007669"/>
    <property type="project" value="UniProtKB-KW"/>
</dbReference>
<dbReference type="PROSITE" id="PS51379">
    <property type="entry name" value="4FE4S_FER_2"/>
    <property type="match status" value="3"/>
</dbReference>
<keyword evidence="2" id="KW-0004">4Fe-4S</keyword>
<evidence type="ECO:0000256" key="6">
    <source>
        <dbReference type="ARBA" id="ARBA00023014"/>
    </source>
</evidence>